<proteinExistence type="predicted"/>
<sequence length="223" mass="24668">MSSKPMKQDRKKERKKQKIYTMGNIVTLCISFQHTPQPKIIRLVFWGGATQLLRESCPAAELLARHPDSIVCHADSFYVGRPVPALAIEDVLVAGNTYLVLPIDLFPPCRNLTTASLASLSSAKDKPPLSGPGELPFEYVKGSDGKLLIKVVPEFIIRVMSAAAAAAEDDKSGSTLCTTPELRKHYAQLVGTRDRPWSPKLDTISEKKKARRSPVAARLFDWR</sequence>
<dbReference type="Pfam" id="PF14009">
    <property type="entry name" value="PADRE"/>
    <property type="match status" value="1"/>
</dbReference>
<reference evidence="1" key="1">
    <citation type="journal article" date="2023" name="GigaByte">
        <title>Genome assembly of the bearded iris, Iris pallida Lam.</title>
        <authorList>
            <person name="Bruccoleri R.E."/>
            <person name="Oakeley E.J."/>
            <person name="Faust A.M.E."/>
            <person name="Altorfer M."/>
            <person name="Dessus-Babus S."/>
            <person name="Burckhardt D."/>
            <person name="Oertli M."/>
            <person name="Naumann U."/>
            <person name="Petersen F."/>
            <person name="Wong J."/>
        </authorList>
    </citation>
    <scope>NUCLEOTIDE SEQUENCE</scope>
    <source>
        <strain evidence="1">GSM-AAB239-AS_SAM_17_03QT</strain>
    </source>
</reference>
<evidence type="ECO:0000313" key="2">
    <source>
        <dbReference type="Proteomes" id="UP001140949"/>
    </source>
</evidence>
<dbReference type="Proteomes" id="UP001140949">
    <property type="component" value="Unassembled WGS sequence"/>
</dbReference>
<organism evidence="1 2">
    <name type="scientific">Iris pallida</name>
    <name type="common">Sweet iris</name>
    <dbReference type="NCBI Taxonomy" id="29817"/>
    <lineage>
        <taxon>Eukaryota</taxon>
        <taxon>Viridiplantae</taxon>
        <taxon>Streptophyta</taxon>
        <taxon>Embryophyta</taxon>
        <taxon>Tracheophyta</taxon>
        <taxon>Spermatophyta</taxon>
        <taxon>Magnoliopsida</taxon>
        <taxon>Liliopsida</taxon>
        <taxon>Asparagales</taxon>
        <taxon>Iridaceae</taxon>
        <taxon>Iridoideae</taxon>
        <taxon>Irideae</taxon>
        <taxon>Iris</taxon>
    </lineage>
</organism>
<dbReference type="AlphaFoldDB" id="A0AAX6GBM6"/>
<gene>
    <name evidence="1" type="ORF">M6B38_377600</name>
</gene>
<reference evidence="1" key="2">
    <citation type="submission" date="2023-04" db="EMBL/GenBank/DDBJ databases">
        <authorList>
            <person name="Bruccoleri R.E."/>
            <person name="Oakeley E.J."/>
            <person name="Faust A.-M."/>
            <person name="Dessus-Babus S."/>
            <person name="Altorfer M."/>
            <person name="Burckhardt D."/>
            <person name="Oertli M."/>
            <person name="Naumann U."/>
            <person name="Petersen F."/>
            <person name="Wong J."/>
        </authorList>
    </citation>
    <scope>NUCLEOTIDE SEQUENCE</scope>
    <source>
        <strain evidence="1">GSM-AAB239-AS_SAM_17_03QT</strain>
        <tissue evidence="1">Leaf</tissue>
    </source>
</reference>
<evidence type="ECO:0000313" key="1">
    <source>
        <dbReference type="EMBL" id="KAJ6825685.1"/>
    </source>
</evidence>
<dbReference type="InterPro" id="IPR025322">
    <property type="entry name" value="PADRE_dom"/>
</dbReference>
<dbReference type="PANTHER" id="PTHR33052">
    <property type="entry name" value="DUF4228 DOMAIN PROTEIN-RELATED"/>
    <property type="match status" value="1"/>
</dbReference>
<accession>A0AAX6GBM6</accession>
<protein>
    <submittedName>
        <fullName evidence="1">Uncharacterized protein</fullName>
    </submittedName>
</protein>
<keyword evidence="2" id="KW-1185">Reference proteome</keyword>
<comment type="caution">
    <text evidence="1">The sequence shown here is derived from an EMBL/GenBank/DDBJ whole genome shotgun (WGS) entry which is preliminary data.</text>
</comment>
<name>A0AAX6GBM6_IRIPA</name>
<dbReference type="EMBL" id="JANAVB010021599">
    <property type="protein sequence ID" value="KAJ6825685.1"/>
    <property type="molecule type" value="Genomic_DNA"/>
</dbReference>